<dbReference type="InterPro" id="IPR036397">
    <property type="entry name" value="RNaseH_sf"/>
</dbReference>
<gene>
    <name evidence="12" type="ORF">BT96DRAFT_983434</name>
</gene>
<evidence type="ECO:0000256" key="9">
    <source>
        <dbReference type="ARBA" id="ARBA00042761"/>
    </source>
</evidence>
<dbReference type="Gene3D" id="3.30.420.10">
    <property type="entry name" value="Ribonuclease H-like superfamily/Ribonuclease H"/>
    <property type="match status" value="1"/>
</dbReference>
<evidence type="ECO:0000256" key="6">
    <source>
        <dbReference type="ARBA" id="ARBA00022842"/>
    </source>
</evidence>
<evidence type="ECO:0000256" key="7">
    <source>
        <dbReference type="ARBA" id="ARBA00023242"/>
    </source>
</evidence>
<sequence>MSSPEPLMTPYYLNSEPHASISLRKLANGLNEAAYQSFCFPATHSPPHIGFDLEWRPTYISGAAENPIAVIQIAYQTVSYVIHVRWMNVLPDGLVEILENPRIVKMTPKSYGKTLGIHLNTVVDLSLFVKCVDSGLFAERLDRYADVPLPPESAVIPDPSSQSLPQITDFPEEHYKSEAFLGPHIHRLFRGPYSAPVGLARLTEMYTGIVLTKGKITRSNWEAVLTQAQLTYAALDAYAGYIVYAHLVKLFNLLEPTQRPRRRFYAFDCIRGTLYHCCGDSMRTLPGELMDDSDHPRSDHGDSFPTVFYSVGDEIAMHLQGIGTDQPFGLVPWTESNPEYNPGPMRPRKTPEEKEAARIARQKRRTGNQAEEREGQSVGAHSNAETKGPQNGKESAPHSKVSRPPIHPPSQSNRPPPRPTKSLGPNTSRPTAPNFAKQTAFRPSATKSDMNGITTAMKIDRPPEVQSKATVAQTALSLGPSQNNTKDRQTNRRVRSKRNSPLKAT</sequence>
<evidence type="ECO:0000259" key="11">
    <source>
        <dbReference type="Pfam" id="PF01612"/>
    </source>
</evidence>
<evidence type="ECO:0000256" key="2">
    <source>
        <dbReference type="ARBA" id="ARBA00022722"/>
    </source>
</evidence>
<dbReference type="SUPFAM" id="SSF53098">
    <property type="entry name" value="Ribonuclease H-like"/>
    <property type="match status" value="1"/>
</dbReference>
<keyword evidence="5" id="KW-0269">Exonuclease</keyword>
<feature type="compositionally biased region" description="Basic and acidic residues" evidence="10">
    <location>
        <begin position="349"/>
        <end position="358"/>
    </location>
</feature>
<comment type="subcellular location">
    <subcellularLocation>
        <location evidence="1">Nucleus</location>
    </subcellularLocation>
</comment>
<keyword evidence="6" id="KW-0460">Magnesium</keyword>
<dbReference type="GO" id="GO:0006139">
    <property type="term" value="P:nucleobase-containing compound metabolic process"/>
    <property type="evidence" value="ECO:0007669"/>
    <property type="project" value="InterPro"/>
</dbReference>
<protein>
    <recommendedName>
        <fullName evidence="8">3'-5' exonuclease</fullName>
    </recommendedName>
    <alternativeName>
        <fullName evidence="9">Werner Syndrome-like exonuclease</fullName>
    </alternativeName>
</protein>
<dbReference type="Pfam" id="PF01612">
    <property type="entry name" value="DNA_pol_A_exo1"/>
    <property type="match status" value="1"/>
</dbReference>
<dbReference type="EMBL" id="ML769384">
    <property type="protein sequence ID" value="KAE9410738.1"/>
    <property type="molecule type" value="Genomic_DNA"/>
</dbReference>
<keyword evidence="13" id="KW-1185">Reference proteome</keyword>
<dbReference type="GO" id="GO:0046872">
    <property type="term" value="F:metal ion binding"/>
    <property type="evidence" value="ECO:0007669"/>
    <property type="project" value="UniProtKB-KW"/>
</dbReference>
<dbReference type="GO" id="GO:0005634">
    <property type="term" value="C:nucleus"/>
    <property type="evidence" value="ECO:0007669"/>
    <property type="project" value="UniProtKB-SubCell"/>
</dbReference>
<evidence type="ECO:0000313" key="13">
    <source>
        <dbReference type="Proteomes" id="UP000799118"/>
    </source>
</evidence>
<feature type="domain" description="3'-5' exonuclease" evidence="11">
    <location>
        <begin position="195"/>
        <end position="249"/>
    </location>
</feature>
<feature type="compositionally biased region" description="Polar residues" evidence="10">
    <location>
        <begin position="445"/>
        <end position="454"/>
    </location>
</feature>
<keyword evidence="4" id="KW-0378">Hydrolase</keyword>
<evidence type="ECO:0000256" key="3">
    <source>
        <dbReference type="ARBA" id="ARBA00022723"/>
    </source>
</evidence>
<dbReference type="InterPro" id="IPR002562">
    <property type="entry name" value="3'-5'_exonuclease_dom"/>
</dbReference>
<evidence type="ECO:0000256" key="5">
    <source>
        <dbReference type="ARBA" id="ARBA00022839"/>
    </source>
</evidence>
<dbReference type="Proteomes" id="UP000799118">
    <property type="component" value="Unassembled WGS sequence"/>
</dbReference>
<dbReference type="CDD" id="cd06141">
    <property type="entry name" value="WRN_exo"/>
    <property type="match status" value="1"/>
</dbReference>
<evidence type="ECO:0000256" key="4">
    <source>
        <dbReference type="ARBA" id="ARBA00022801"/>
    </source>
</evidence>
<evidence type="ECO:0000256" key="10">
    <source>
        <dbReference type="SAM" id="MobiDB-lite"/>
    </source>
</evidence>
<name>A0A6A4IPH8_9AGAR</name>
<dbReference type="OrthoDB" id="1920326at2759"/>
<dbReference type="PANTHER" id="PTHR13620:SF109">
    <property type="entry name" value="3'-5' EXONUCLEASE"/>
    <property type="match status" value="1"/>
</dbReference>
<keyword evidence="3" id="KW-0479">Metal-binding</keyword>
<feature type="region of interest" description="Disordered" evidence="10">
    <location>
        <begin position="328"/>
        <end position="505"/>
    </location>
</feature>
<dbReference type="InterPro" id="IPR051132">
    <property type="entry name" value="3-5_Exonuclease_domain"/>
</dbReference>
<dbReference type="PANTHER" id="PTHR13620">
    <property type="entry name" value="3-5 EXONUCLEASE"/>
    <property type="match status" value="1"/>
</dbReference>
<evidence type="ECO:0000256" key="1">
    <source>
        <dbReference type="ARBA" id="ARBA00004123"/>
    </source>
</evidence>
<evidence type="ECO:0000256" key="8">
    <source>
        <dbReference type="ARBA" id="ARBA00040531"/>
    </source>
</evidence>
<feature type="compositionally biased region" description="Polar residues" evidence="10">
    <location>
        <begin position="467"/>
        <end position="484"/>
    </location>
</feature>
<keyword evidence="7" id="KW-0539">Nucleus</keyword>
<accession>A0A6A4IPH8</accession>
<dbReference type="AlphaFoldDB" id="A0A6A4IPH8"/>
<dbReference type="GO" id="GO:0003676">
    <property type="term" value="F:nucleic acid binding"/>
    <property type="evidence" value="ECO:0007669"/>
    <property type="project" value="InterPro"/>
</dbReference>
<reference evidence="12" key="1">
    <citation type="journal article" date="2019" name="Environ. Microbiol.">
        <title>Fungal ecological strategies reflected in gene transcription - a case study of two litter decomposers.</title>
        <authorList>
            <person name="Barbi F."/>
            <person name="Kohler A."/>
            <person name="Barry K."/>
            <person name="Baskaran P."/>
            <person name="Daum C."/>
            <person name="Fauchery L."/>
            <person name="Ihrmark K."/>
            <person name="Kuo A."/>
            <person name="LaButti K."/>
            <person name="Lipzen A."/>
            <person name="Morin E."/>
            <person name="Grigoriev I.V."/>
            <person name="Henrissat B."/>
            <person name="Lindahl B."/>
            <person name="Martin F."/>
        </authorList>
    </citation>
    <scope>NUCLEOTIDE SEQUENCE</scope>
    <source>
        <strain evidence="12">JB14</strain>
    </source>
</reference>
<proteinExistence type="predicted"/>
<dbReference type="GO" id="GO:0008408">
    <property type="term" value="F:3'-5' exonuclease activity"/>
    <property type="evidence" value="ECO:0007669"/>
    <property type="project" value="InterPro"/>
</dbReference>
<dbReference type="InterPro" id="IPR012337">
    <property type="entry name" value="RNaseH-like_sf"/>
</dbReference>
<feature type="compositionally biased region" description="Basic residues" evidence="10">
    <location>
        <begin position="491"/>
        <end position="505"/>
    </location>
</feature>
<organism evidence="12 13">
    <name type="scientific">Gymnopus androsaceus JB14</name>
    <dbReference type="NCBI Taxonomy" id="1447944"/>
    <lineage>
        <taxon>Eukaryota</taxon>
        <taxon>Fungi</taxon>
        <taxon>Dikarya</taxon>
        <taxon>Basidiomycota</taxon>
        <taxon>Agaricomycotina</taxon>
        <taxon>Agaricomycetes</taxon>
        <taxon>Agaricomycetidae</taxon>
        <taxon>Agaricales</taxon>
        <taxon>Marasmiineae</taxon>
        <taxon>Omphalotaceae</taxon>
        <taxon>Gymnopus</taxon>
    </lineage>
</organism>
<keyword evidence="2" id="KW-0540">Nuclease</keyword>
<evidence type="ECO:0000313" key="12">
    <source>
        <dbReference type="EMBL" id="KAE9410738.1"/>
    </source>
</evidence>
<feature type="compositionally biased region" description="Polar residues" evidence="10">
    <location>
        <begin position="379"/>
        <end position="393"/>
    </location>
</feature>